<keyword evidence="8 10" id="KW-0472">Membrane</keyword>
<dbReference type="InterPro" id="IPR001633">
    <property type="entry name" value="EAL_dom"/>
</dbReference>
<dbReference type="InterPro" id="IPR050706">
    <property type="entry name" value="Cyclic-di-GMP_PDE-like"/>
</dbReference>
<keyword evidence="4" id="KW-0973">c-di-GMP</keyword>
<accession>A0A2T2Y7W4</accession>
<keyword evidence="5 10" id="KW-0812">Transmembrane</keyword>
<dbReference type="Pfam" id="PF12792">
    <property type="entry name" value="CSS-motif"/>
    <property type="match status" value="1"/>
</dbReference>
<comment type="catalytic activity">
    <reaction evidence="9">
        <text>3',3'-c-di-GMP + H2O = 5'-phosphoguanylyl(3'-&gt;5')guanosine + H(+)</text>
        <dbReference type="Rhea" id="RHEA:24902"/>
        <dbReference type="ChEBI" id="CHEBI:15377"/>
        <dbReference type="ChEBI" id="CHEBI:15378"/>
        <dbReference type="ChEBI" id="CHEBI:58754"/>
        <dbReference type="ChEBI" id="CHEBI:58805"/>
        <dbReference type="EC" id="3.1.4.52"/>
    </reaction>
</comment>
<evidence type="ECO:0000313" key="12">
    <source>
        <dbReference type="EMBL" id="PSR48621.1"/>
    </source>
</evidence>
<feature type="domain" description="EAL" evidence="11">
    <location>
        <begin position="253"/>
        <end position="505"/>
    </location>
</feature>
<evidence type="ECO:0000256" key="8">
    <source>
        <dbReference type="ARBA" id="ARBA00023136"/>
    </source>
</evidence>
<evidence type="ECO:0000256" key="7">
    <source>
        <dbReference type="ARBA" id="ARBA00022989"/>
    </source>
</evidence>
<dbReference type="CDD" id="cd01948">
    <property type="entry name" value="EAL"/>
    <property type="match status" value="1"/>
</dbReference>
<dbReference type="SUPFAM" id="SSF141868">
    <property type="entry name" value="EAL domain-like"/>
    <property type="match status" value="1"/>
</dbReference>
<dbReference type="AlphaFoldDB" id="A0A2T2Y7W4"/>
<keyword evidence="6" id="KW-0378">Hydrolase</keyword>
<dbReference type="GO" id="GO:0005886">
    <property type="term" value="C:plasma membrane"/>
    <property type="evidence" value="ECO:0007669"/>
    <property type="project" value="UniProtKB-SubCell"/>
</dbReference>
<dbReference type="PANTHER" id="PTHR33121">
    <property type="entry name" value="CYCLIC DI-GMP PHOSPHODIESTERASE PDEF"/>
    <property type="match status" value="1"/>
</dbReference>
<comment type="caution">
    <text evidence="12">The sequence shown here is derived from an EMBL/GenBank/DDBJ whole genome shotgun (WGS) entry which is preliminary data.</text>
</comment>
<keyword evidence="7 10" id="KW-1133">Transmembrane helix</keyword>
<evidence type="ECO:0000256" key="4">
    <source>
        <dbReference type="ARBA" id="ARBA00022636"/>
    </source>
</evidence>
<dbReference type="Pfam" id="PF00563">
    <property type="entry name" value="EAL"/>
    <property type="match status" value="1"/>
</dbReference>
<evidence type="ECO:0000313" key="13">
    <source>
        <dbReference type="Proteomes" id="UP000240892"/>
    </source>
</evidence>
<evidence type="ECO:0000256" key="1">
    <source>
        <dbReference type="ARBA" id="ARBA00004651"/>
    </source>
</evidence>
<dbReference type="Proteomes" id="UP000240892">
    <property type="component" value="Unassembled WGS sequence"/>
</dbReference>
<evidence type="ECO:0000256" key="10">
    <source>
        <dbReference type="SAM" id="Phobius"/>
    </source>
</evidence>
<evidence type="ECO:0000256" key="3">
    <source>
        <dbReference type="ARBA" id="ARBA00022475"/>
    </source>
</evidence>
<name>A0A2T2Y7W4_9ENTR</name>
<protein>
    <recommendedName>
        <fullName evidence="2">cyclic-guanylate-specific phosphodiesterase</fullName>
        <ecNumber evidence="2">3.1.4.52</ecNumber>
    </recommendedName>
</protein>
<dbReference type="EC" id="3.1.4.52" evidence="2"/>
<dbReference type="EMBL" id="PYHO01000001">
    <property type="protein sequence ID" value="PSR48621.1"/>
    <property type="molecule type" value="Genomic_DNA"/>
</dbReference>
<evidence type="ECO:0000256" key="2">
    <source>
        <dbReference type="ARBA" id="ARBA00012282"/>
    </source>
</evidence>
<dbReference type="PANTHER" id="PTHR33121:SF81">
    <property type="entry name" value="CYCLIC DI-GMP PHOSPHODIESTERASE PDEB-RELATED"/>
    <property type="match status" value="1"/>
</dbReference>
<gene>
    <name evidence="12" type="ORF">C8256_01110</name>
</gene>
<reference evidence="12 13" key="1">
    <citation type="submission" date="2018-03" db="EMBL/GenBank/DDBJ databases">
        <title>First report of an OXA-48+CTX-M-M-producing Kluyvera ascorbata clone recovered from patients admitted in a University Hospital in Madrid, Spain.</title>
        <authorList>
            <person name="Hernandez-Garcia M."/>
            <person name="Leon-Sampedro R."/>
            <person name="Perez-Viso B."/>
            <person name="Morosini M.I."/>
            <person name="Lopez-Fresnena N."/>
            <person name="Coque T.M."/>
            <person name="Bonten M."/>
            <person name="Malhotra-Kumar S."/>
            <person name="Ruiz-Garbajosa P."/>
            <person name="Canton R."/>
        </authorList>
    </citation>
    <scope>NUCLEOTIDE SEQUENCE [LARGE SCALE GENOMIC DNA]</scope>
    <source>
        <strain evidence="12 13">KA2</strain>
    </source>
</reference>
<evidence type="ECO:0000256" key="9">
    <source>
        <dbReference type="ARBA" id="ARBA00034290"/>
    </source>
</evidence>
<feature type="transmembrane region" description="Helical" evidence="10">
    <location>
        <begin position="12"/>
        <end position="34"/>
    </location>
</feature>
<proteinExistence type="predicted"/>
<organism evidence="12 13">
    <name type="scientific">Kluyvera genomosp. 2</name>
    <dbReference type="NCBI Taxonomy" id="2774054"/>
    <lineage>
        <taxon>Bacteria</taxon>
        <taxon>Pseudomonadati</taxon>
        <taxon>Pseudomonadota</taxon>
        <taxon>Gammaproteobacteria</taxon>
        <taxon>Enterobacterales</taxon>
        <taxon>Enterobacteriaceae</taxon>
        <taxon>Kluyvera</taxon>
    </lineage>
</organism>
<keyword evidence="3" id="KW-1003">Cell membrane</keyword>
<evidence type="ECO:0000259" key="11">
    <source>
        <dbReference type="PROSITE" id="PS50883"/>
    </source>
</evidence>
<dbReference type="InterPro" id="IPR024744">
    <property type="entry name" value="CSS-motif_dom"/>
</dbReference>
<dbReference type="GO" id="GO:0071111">
    <property type="term" value="F:cyclic-guanylate-specific phosphodiesterase activity"/>
    <property type="evidence" value="ECO:0007669"/>
    <property type="project" value="UniProtKB-EC"/>
</dbReference>
<feature type="transmembrane region" description="Helical" evidence="10">
    <location>
        <begin position="234"/>
        <end position="250"/>
    </location>
</feature>
<dbReference type="InterPro" id="IPR035919">
    <property type="entry name" value="EAL_sf"/>
</dbReference>
<dbReference type="SMART" id="SM00052">
    <property type="entry name" value="EAL"/>
    <property type="match status" value="1"/>
</dbReference>
<keyword evidence="13" id="KW-1185">Reference proteome</keyword>
<sequence>MDFAVKRMYMPLIVACCIFTFLVCMLFIQAGHIVSIEKKRKAESVLDYAESILDEARLAAQEMSGLVESTCTELIKNELDNIVAGYPHLHSMVITGPKGIRCSSLSGEFLPGAAHRNTATQALALHTFHDPGNRHTQPLLVKTFHGHNGMILDIAISGIFLKNNLKTDAAGYPLYLQIGDMQLSASGEISPVKSVGHSLHHSSSKESSLSIFYSSALGLSLLSALLMFPFTLSASLILSILSGLAYYLIIKKTNTPGNDLLAAIKNGDIKTFYQPIVNAADGEIVGFEALCRWYHPSEGIISPNLFIPMAEKSGLIVRLTQYQLNQISRDLITLSPGMNRPFHISVNFSQRHCAAGTFIHDCKAFIRKIATFKVTLIIEITERHPMLFTDVQMKKFAWLKQNGVQLSLDDFGTGYSNLEYISELIPDYLKIDRMFVNSIGSGNTVLLDCVTEMVDKLGIKAIAEGVENISQARYLQDRGVQYQQGYYWYHPMDFTTLLQTLSGKTRQR</sequence>
<comment type="subcellular location">
    <subcellularLocation>
        <location evidence="1">Cell membrane</location>
        <topology evidence="1">Multi-pass membrane protein</topology>
    </subcellularLocation>
</comment>
<dbReference type="Gene3D" id="3.20.20.450">
    <property type="entry name" value="EAL domain"/>
    <property type="match status" value="1"/>
</dbReference>
<dbReference type="PROSITE" id="PS50883">
    <property type="entry name" value="EAL"/>
    <property type="match status" value="1"/>
</dbReference>
<evidence type="ECO:0000256" key="6">
    <source>
        <dbReference type="ARBA" id="ARBA00022801"/>
    </source>
</evidence>
<evidence type="ECO:0000256" key="5">
    <source>
        <dbReference type="ARBA" id="ARBA00022692"/>
    </source>
</evidence>